<sequence>MAPDVPPEGLIGDPTRIRDDSSSEGSDPARRVARISKGKGIKQSTGVRQEEEPISHKCFEDLAHAILRAVGSRAPESSLPPVTLEAPPPQTDDQAMVRRGVPEASKPKHRPSGTRSKFQTVGSRDERSTASCNSRSSQGMRRAKHTHEDLREKLNAKRASQMAATSSGTPRVPHELVEKMENLEAQVKLLSEKQNITAAPTPMTYQSPFTMEIRKAALPEAFAMPQIPQYSGTTDPSEHAELYRDQMLIKGVDESAMCRMFTHTLTGPAKSWFRSLKAGSISSLHQLLSEFTKEFSYASTQDRVASKLAFIKQGEAEPLAEYVSRFHQEVLRTGVFGNQYTLTHFEKNLRLGKLWRSFQKKRPLSYGEARSRALQQVEMDEKCQLKRQEDKADVTKNKEKPKRVEAPIPRVPRARSPPRAALRGRGYNPQGASRVPQPPRSPPPDQREPPPRPRYESYHPLNRSPEQIFYHIRDSGLLRPPKPMKKYPNMKHSLKYCEFHEDFGHSTAECFTLREEIESLILSGYLKEFVAGMREARKSAEQDKGKRVADGSPEREVPHGHKKGVYVRMIMGGPTLAGQSRRAIKGYGRSLSITTNMGREVNLNEWGTSKVPHHPPPILFTEKDAEGISYPHDDAFVITLKVATGKVARTLVDTGSSVDIIFKSALDQLLIESPKITPYATPLIGFAGDMVIPKGIITLPVTLGKVPHRVVHMIDFLIVDHSGAYNIILGRPFLVATKAVVSMHYLAMKVPAAQEVITIKGDQQSARGCYSVASKVTYQIASDPPMKGYPSGSQPTPSPSKRALARQRRAVLKKSPQVAHPRKQLESSPMGVEAVTGDSSRVPHGDQEEPRCEVEAPLDPRILKDEKRGTPVEDLISVSICATDPTKTVKVGSNLSKEQREKLITFLREHHDVFAWSHSDMPGIPPSLSCHKLNVSPHNKPVKQKRRAFNQERYDAIEQEVDRLLAARFIREAVYPDWVSNVVLVKKSNGKWRMCVDFTDLNKSCPKDSFPLPRVDQLVDATAGHEMLSFMDAFSGYNQIPMYEPDQEKTAFITNRGLYCYKVMPFGLKNAGATYQRLRGIEANPDKIRAVLDMKSPSTIKEVQSLAGRWTPDCEEAFQELKGYLVNAPLLAKPEPGEVLLLYLAVSEHATSSVLLREDDNGVQRPIYYTSKAMVDAEKRYPTSEKIILALVVSARKLRPYFQAHTIAVVTNLPLRQILQKLDMSGRLLRWSLELSEFDIIFKPRLAIKAQAIADFIAEFANDSSGEGDLRYLLDTPPTDEGGQVWEIYVDGSSNSHGSGAGVIIIDPNKVKICYALQFGFKASNNEAEYEAIIAGLRMSKALGAKRVHVKSDSQLVVSQITAQYQAKEENMKGYLGKTRELMSQFCEVKVERVPRLENSEADTLAKMASLGVAQSSGPITIEHIPAPSVGLPEPLEVGSLSNEVLWMEPIIRYLKDGDLPSDKSEARRLKYKAARYCLIQGTLYRRGFTLPYLKCLGSDEAEYVMREIHEGICGNHYGAQSLAQKALRQGYYWPTMREDAKNMVRSCDKCQRFARVPHLPPEKLTVISSPWPFAMWGVDLIGPLPTGRGQAKHAIVAVDYFTKWAEAEPLTSITERKTTEFIWKNLICRFGIPYAIVSDNGKQFDNEKFRSFCSELGIANRFATPAHPQSNGQVEAVNKIIKGILKKKLEERKGAWVDELPGVLWAYRTTQNTSTRETPFSLAFGVDAVIPAEIGVPSHRVEYFDEAENTSLVASNLDLVAEKRARAELRTTIYQHRISGLYEKRVRPRSFKKGDLVLRRVTQNTRVPCEGAFGANWEGPYRIDKPVGTGAYRLLHMDGTIVRHPWNAAMLRKYY</sequence>
<reference evidence="2" key="1">
    <citation type="journal article" date="2023" name="Hortic. Res.">
        <title>A chromosome-level phased genome enabling allele-level studies in sweet orange: a case study on citrus Huanglongbing tolerance.</title>
        <authorList>
            <person name="Wu B."/>
            <person name="Yu Q."/>
            <person name="Deng Z."/>
            <person name="Duan Y."/>
            <person name="Luo F."/>
            <person name="Gmitter F. Jr."/>
        </authorList>
    </citation>
    <scope>NUCLEOTIDE SEQUENCE [LARGE SCALE GENOMIC DNA]</scope>
    <source>
        <strain evidence="2">cv. Valencia</strain>
    </source>
</reference>
<proteinExistence type="predicted"/>
<evidence type="ECO:0000313" key="2">
    <source>
        <dbReference type="Proteomes" id="UP000829398"/>
    </source>
</evidence>
<dbReference type="EMBL" id="CM039177">
    <property type="protein sequence ID" value="KAH9698789.1"/>
    <property type="molecule type" value="Genomic_DNA"/>
</dbReference>
<evidence type="ECO:0000313" key="1">
    <source>
        <dbReference type="EMBL" id="KAH9698789.1"/>
    </source>
</evidence>
<comment type="caution">
    <text evidence="1">The sequence shown here is derived from an EMBL/GenBank/DDBJ whole genome shotgun (WGS) entry which is preliminary data.</text>
</comment>
<protein>
    <submittedName>
        <fullName evidence="1">Ribonuclease H</fullName>
    </submittedName>
</protein>
<gene>
    <name evidence="1" type="ORF">KPL71_024132</name>
</gene>
<organism evidence="1 2">
    <name type="scientific">Citrus sinensis</name>
    <name type="common">Sweet orange</name>
    <name type="synonym">Citrus aurantium var. sinensis</name>
    <dbReference type="NCBI Taxonomy" id="2711"/>
    <lineage>
        <taxon>Eukaryota</taxon>
        <taxon>Viridiplantae</taxon>
        <taxon>Streptophyta</taxon>
        <taxon>Embryophyta</taxon>
        <taxon>Tracheophyta</taxon>
        <taxon>Spermatophyta</taxon>
        <taxon>Magnoliopsida</taxon>
        <taxon>eudicotyledons</taxon>
        <taxon>Gunneridae</taxon>
        <taxon>Pentapetalae</taxon>
        <taxon>rosids</taxon>
        <taxon>malvids</taxon>
        <taxon>Sapindales</taxon>
        <taxon>Rutaceae</taxon>
        <taxon>Aurantioideae</taxon>
        <taxon>Citrus</taxon>
    </lineage>
</organism>
<name>A0ACB8IPD8_CITSI</name>
<accession>A0ACB8IPD8</accession>
<dbReference type="Proteomes" id="UP000829398">
    <property type="component" value="Chromosome 8"/>
</dbReference>
<keyword evidence="2" id="KW-1185">Reference proteome</keyword>